<keyword evidence="3" id="KW-1185">Reference proteome</keyword>
<proteinExistence type="predicted"/>
<evidence type="ECO:0000313" key="3">
    <source>
        <dbReference type="Proteomes" id="UP000681075"/>
    </source>
</evidence>
<keyword evidence="1" id="KW-0732">Signal</keyword>
<accession>A0A8S8X6Z7</accession>
<evidence type="ECO:0000313" key="2">
    <source>
        <dbReference type="EMBL" id="GIL39188.1"/>
    </source>
</evidence>
<dbReference type="Proteomes" id="UP000681075">
    <property type="component" value="Unassembled WGS sequence"/>
</dbReference>
<comment type="caution">
    <text evidence="2">The sequence shown here is derived from an EMBL/GenBank/DDBJ whole genome shotgun (WGS) entry which is preliminary data.</text>
</comment>
<feature type="chain" id="PRO_5035723159" evidence="1">
    <location>
        <begin position="21"/>
        <end position="208"/>
    </location>
</feature>
<dbReference type="RefSeq" id="WP_420242286.1">
    <property type="nucleotide sequence ID" value="NZ_BOPV01000001.1"/>
</dbReference>
<evidence type="ECO:0000256" key="1">
    <source>
        <dbReference type="SAM" id="SignalP"/>
    </source>
</evidence>
<gene>
    <name evidence="2" type="ORF">TMPK1_14250</name>
</gene>
<dbReference type="EMBL" id="BOPV01000001">
    <property type="protein sequence ID" value="GIL39188.1"/>
    <property type="molecule type" value="Genomic_DNA"/>
</dbReference>
<dbReference type="AlphaFoldDB" id="A0A8S8X6Z7"/>
<reference evidence="2" key="1">
    <citation type="submission" date="2021-02" db="EMBL/GenBank/DDBJ databases">
        <title>Genome sequence of Rhodospirillales sp. strain TMPK1 isolated from soil.</title>
        <authorList>
            <person name="Nakai R."/>
            <person name="Kusada H."/>
            <person name="Tamaki H."/>
        </authorList>
    </citation>
    <scope>NUCLEOTIDE SEQUENCE</scope>
    <source>
        <strain evidence="2">TMPK1</strain>
    </source>
</reference>
<protein>
    <submittedName>
        <fullName evidence="2">Uncharacterized protein</fullName>
    </submittedName>
</protein>
<feature type="signal peptide" evidence="1">
    <location>
        <begin position="1"/>
        <end position="20"/>
    </location>
</feature>
<organism evidence="2 3">
    <name type="scientific">Roseiterribacter gracilis</name>
    <dbReference type="NCBI Taxonomy" id="2812848"/>
    <lineage>
        <taxon>Bacteria</taxon>
        <taxon>Pseudomonadati</taxon>
        <taxon>Pseudomonadota</taxon>
        <taxon>Alphaproteobacteria</taxon>
        <taxon>Rhodospirillales</taxon>
        <taxon>Roseiterribacteraceae</taxon>
        <taxon>Roseiterribacter</taxon>
    </lineage>
</organism>
<sequence>MRFAALLALLLCLSAQDAFAGRGELPGPKSDITVFRVPTGLFVISNDPLRWYTMRLEGHEVDPGKSSSTYVVDGKPLQVLVPPAPKDPAGFDDATRRLIVFRDQLAANISKQLKFQIYPNSTPLTFSDGRQGMWINIELPNGAAPPRSRWYLAKITDQDWLMLLGSGTTVGETPDSVRNFMLRVMESTKVYAQPIDIEALKKALLPKK</sequence>
<name>A0A8S8X6Z7_9PROT</name>